<feature type="compositionally biased region" description="Low complexity" evidence="1">
    <location>
        <begin position="142"/>
        <end position="162"/>
    </location>
</feature>
<accession>A0A0G4EMY9</accession>
<feature type="region of interest" description="Disordered" evidence="1">
    <location>
        <begin position="1"/>
        <end position="246"/>
    </location>
</feature>
<name>A0A0G4EMY9_VITBC</name>
<sequence length="369" mass="38367">MHHDDVRDLPKATGAQSPISRPISLIAPSQPPAQSSQQHTDNDSGNTTTAESAPAPPQPPQPETVNVDVNVTITPSPSPAVPAAGGGGGDGADPYLCEDVPAAAPPPQHPQHAPAASVTATAAEIGGLGDDDTASLTDKAAPEPAVAVAAAAAAATVAGPAPIHQQQQQTSGEDKSSAGDSFLMPPAAAKTDDHSDDDHSSPGPLHIPDNGRERDRPVSTMMQPTVPLSSSPVRQQRPRQLSASDLSVPLFGRRGPLLDGGRESSSGEVEGSLWYEARFRARADRMPGRRRAMSLFTYQTKTSRSSRTVRSGSRVTVLPTIFERETSGRADGTSEPAAAPPSDDTCGNGDDTQQQHKAEDSNEVFFDVT</sequence>
<keyword evidence="3" id="KW-1185">Reference proteome</keyword>
<dbReference type="InParanoid" id="A0A0G4EMY9"/>
<feature type="compositionally biased region" description="Low complexity" evidence="1">
    <location>
        <begin position="110"/>
        <end position="123"/>
    </location>
</feature>
<evidence type="ECO:0000256" key="1">
    <source>
        <dbReference type="SAM" id="MobiDB-lite"/>
    </source>
</evidence>
<reference evidence="2 3" key="1">
    <citation type="submission" date="2014-11" db="EMBL/GenBank/DDBJ databases">
        <authorList>
            <person name="Zhu J."/>
            <person name="Qi W."/>
            <person name="Song R."/>
        </authorList>
    </citation>
    <scope>NUCLEOTIDE SEQUENCE [LARGE SCALE GENOMIC DNA]</scope>
</reference>
<dbReference type="Proteomes" id="UP000041254">
    <property type="component" value="Unassembled WGS sequence"/>
</dbReference>
<evidence type="ECO:0000313" key="2">
    <source>
        <dbReference type="EMBL" id="CEL98350.1"/>
    </source>
</evidence>
<feature type="compositionally biased region" description="Basic and acidic residues" evidence="1">
    <location>
        <begin position="190"/>
        <end position="200"/>
    </location>
</feature>
<dbReference type="PhylomeDB" id="A0A0G4EMY9"/>
<proteinExistence type="predicted"/>
<feature type="compositionally biased region" description="Polar residues" evidence="1">
    <location>
        <begin position="63"/>
        <end position="74"/>
    </location>
</feature>
<evidence type="ECO:0000313" key="3">
    <source>
        <dbReference type="Proteomes" id="UP000041254"/>
    </source>
</evidence>
<dbReference type="EMBL" id="CDMY01000268">
    <property type="protein sequence ID" value="CEL98350.1"/>
    <property type="molecule type" value="Genomic_DNA"/>
</dbReference>
<feature type="compositionally biased region" description="Polar residues" evidence="1">
    <location>
        <begin position="220"/>
        <end position="245"/>
    </location>
</feature>
<feature type="compositionally biased region" description="Basic and acidic residues" evidence="1">
    <location>
        <begin position="1"/>
        <end position="10"/>
    </location>
</feature>
<dbReference type="AlphaFoldDB" id="A0A0G4EMY9"/>
<dbReference type="VEuPathDB" id="CryptoDB:Vbra_5238"/>
<organism evidence="2 3">
    <name type="scientific">Vitrella brassicaformis (strain CCMP3155)</name>
    <dbReference type="NCBI Taxonomy" id="1169540"/>
    <lineage>
        <taxon>Eukaryota</taxon>
        <taxon>Sar</taxon>
        <taxon>Alveolata</taxon>
        <taxon>Colpodellida</taxon>
        <taxon>Vitrellaceae</taxon>
        <taxon>Vitrella</taxon>
    </lineage>
</organism>
<feature type="region of interest" description="Disordered" evidence="1">
    <location>
        <begin position="319"/>
        <end position="369"/>
    </location>
</feature>
<gene>
    <name evidence="2" type="ORF">Vbra_5238</name>
</gene>
<protein>
    <submittedName>
        <fullName evidence="2">Uncharacterized protein</fullName>
    </submittedName>
</protein>